<organism evidence="1 2">
    <name type="scientific">Falsiroseomonas oleicola</name>
    <dbReference type="NCBI Taxonomy" id="2801474"/>
    <lineage>
        <taxon>Bacteria</taxon>
        <taxon>Pseudomonadati</taxon>
        <taxon>Pseudomonadota</taxon>
        <taxon>Alphaproteobacteria</taxon>
        <taxon>Acetobacterales</taxon>
        <taxon>Roseomonadaceae</taxon>
        <taxon>Falsiroseomonas</taxon>
    </lineage>
</organism>
<proteinExistence type="predicted"/>
<evidence type="ECO:0000313" key="1">
    <source>
        <dbReference type="EMBL" id="MBU8542584.1"/>
    </source>
</evidence>
<evidence type="ECO:0008006" key="3">
    <source>
        <dbReference type="Google" id="ProtNLM"/>
    </source>
</evidence>
<comment type="caution">
    <text evidence="1">The sequence shown here is derived from an EMBL/GenBank/DDBJ whole genome shotgun (WGS) entry which is preliminary data.</text>
</comment>
<name>A0ABS6H1P8_9PROT</name>
<sequence>MPVYVLTHHKCASAWLAGYVNDYARMNGLASIATHHSAALPDRPADVAILANADHGFLAGRIPGGIHIIRNPLDLVVSAYHSHRNTHPTEGWPQLAAQQALLRRVPEAEGMLLTIAFLERADFHPEAVGPLHALRRWDFDDARFTTLRMEEMVLRPNERLGALLKAAHPGHLLPPAERHSFGAVTGRAPGQVDATSHYRSGLPGEGRRALPASAVAYLRAHLEPLLRRFYPESLG</sequence>
<dbReference type="EMBL" id="JAERQM010000001">
    <property type="protein sequence ID" value="MBU8542584.1"/>
    <property type="molecule type" value="Genomic_DNA"/>
</dbReference>
<accession>A0ABS6H1P8</accession>
<reference evidence="1 2" key="1">
    <citation type="submission" date="2021-01" db="EMBL/GenBank/DDBJ databases">
        <title>Roseomonas sp. nov, a bacterium isolated from an oil production mixture in Yumen Oilfield.</title>
        <authorList>
            <person name="Wu D."/>
        </authorList>
    </citation>
    <scope>NUCLEOTIDE SEQUENCE [LARGE SCALE GENOMIC DNA]</scope>
    <source>
        <strain evidence="1 2">ROY-5-3</strain>
    </source>
</reference>
<dbReference type="Proteomes" id="UP000689967">
    <property type="component" value="Unassembled WGS sequence"/>
</dbReference>
<keyword evidence="2" id="KW-1185">Reference proteome</keyword>
<dbReference type="RefSeq" id="WP_216872895.1">
    <property type="nucleotide sequence ID" value="NZ_JAERQM010000001.1"/>
</dbReference>
<gene>
    <name evidence="1" type="ORF">JJQ90_02650</name>
</gene>
<protein>
    <recommendedName>
        <fullName evidence="3">Sulfotransferase domain-containing protein</fullName>
    </recommendedName>
</protein>
<evidence type="ECO:0000313" key="2">
    <source>
        <dbReference type="Proteomes" id="UP000689967"/>
    </source>
</evidence>